<feature type="transmembrane region" description="Helical" evidence="1">
    <location>
        <begin position="81"/>
        <end position="101"/>
    </location>
</feature>
<reference evidence="2 3" key="1">
    <citation type="submission" date="2019-07" db="EMBL/GenBank/DDBJ databases">
        <title>Complete Genome Sequence of Leptotrichia hofstadii Strain JCM16775.</title>
        <authorList>
            <person name="Watanabe S."/>
            <person name="Cui L."/>
        </authorList>
    </citation>
    <scope>NUCLEOTIDE SEQUENCE [LARGE SCALE GENOMIC DNA]</scope>
    <source>
        <strain evidence="2 3">JCM16775</strain>
    </source>
</reference>
<name>A0A510JPN4_9FUSO</name>
<sequence length="490" mass="58176">MKELFKSKIEIIEFLKKFFIQKRKKELENEPKLLNELNKKSTLLNNQLKLKNTNKTKINKQLEKIQNIKNGKIQIINVNRYVLRFLLIVLFYISFLNLALNLKGYNYFIYASAVIIIILSFLSMLITFIIKKKIFTAYFYDYSIKKILPMALIFFGAGYFLNSYKNELEILNKKSILIKNAEINSIDELKNSTLEIVNKDGKTKWKVDKNLKILTYENSQKGNINITDTVIDDNNNVNLSFINEKNETIWLKGKIIYFNWDTVKIKLKNKKIIEGEVSGKIIKLETGKTLILNNNFELRDESKKISDFGVMGTSLNIKKIINNFLFTFLIIFILIEYEYYNFPFEEKEKIVSKLMLNEKNTLTIKKSVFSILRTIKLLMFPIALIQTLLIRDFIFSLFFDKNLKKGYDIINVLVSYFSKSYLLIFIILLLPILTELFNILKLIKRYIILNKIDRFSNIKKKRNYSRIMIYNRKKNNRYLNSFIKRTYKKE</sequence>
<dbReference type="Proteomes" id="UP000321892">
    <property type="component" value="Chromosome"/>
</dbReference>
<evidence type="ECO:0000313" key="2">
    <source>
        <dbReference type="EMBL" id="BBM39643.1"/>
    </source>
</evidence>
<dbReference type="RefSeq" id="WP_026745106.1">
    <property type="nucleotide sequence ID" value="NZ_AP019823.1"/>
</dbReference>
<keyword evidence="1" id="KW-0472">Membrane</keyword>
<proteinExistence type="predicted"/>
<keyword evidence="3" id="KW-1185">Reference proteome</keyword>
<gene>
    <name evidence="2" type="ORF">JCM16775_2375</name>
</gene>
<organism evidence="2 3">
    <name type="scientific">Leptotrichia hofstadii</name>
    <dbReference type="NCBI Taxonomy" id="157688"/>
    <lineage>
        <taxon>Bacteria</taxon>
        <taxon>Fusobacteriati</taxon>
        <taxon>Fusobacteriota</taxon>
        <taxon>Fusobacteriia</taxon>
        <taxon>Fusobacteriales</taxon>
        <taxon>Leptotrichiaceae</taxon>
        <taxon>Leptotrichia</taxon>
    </lineage>
</organism>
<dbReference type="OrthoDB" id="80254at2"/>
<dbReference type="EMBL" id="AP019823">
    <property type="protein sequence ID" value="BBM39643.1"/>
    <property type="molecule type" value="Genomic_DNA"/>
</dbReference>
<feature type="transmembrane region" description="Helical" evidence="1">
    <location>
        <begin position="320"/>
        <end position="340"/>
    </location>
</feature>
<feature type="transmembrane region" description="Helical" evidence="1">
    <location>
        <begin position="419"/>
        <end position="440"/>
    </location>
</feature>
<feature type="transmembrane region" description="Helical" evidence="1">
    <location>
        <begin position="107"/>
        <end position="130"/>
    </location>
</feature>
<dbReference type="AlphaFoldDB" id="A0A510JPN4"/>
<evidence type="ECO:0000313" key="3">
    <source>
        <dbReference type="Proteomes" id="UP000321892"/>
    </source>
</evidence>
<protein>
    <submittedName>
        <fullName evidence="2">Uncharacterized protein</fullName>
    </submittedName>
</protein>
<accession>A0A510JPN4</accession>
<feature type="transmembrane region" description="Helical" evidence="1">
    <location>
        <begin position="142"/>
        <end position="161"/>
    </location>
</feature>
<keyword evidence="1" id="KW-1133">Transmembrane helix</keyword>
<evidence type="ECO:0000256" key="1">
    <source>
        <dbReference type="SAM" id="Phobius"/>
    </source>
</evidence>
<feature type="transmembrane region" description="Helical" evidence="1">
    <location>
        <begin position="377"/>
        <end position="399"/>
    </location>
</feature>
<keyword evidence="1" id="KW-0812">Transmembrane</keyword>
<dbReference type="KEGG" id="lhf:JCM16775_2375"/>